<dbReference type="GO" id="GO:0140359">
    <property type="term" value="F:ABC-type transporter activity"/>
    <property type="evidence" value="ECO:0007669"/>
    <property type="project" value="InterPro"/>
</dbReference>
<feature type="transmembrane region" description="Helical" evidence="1">
    <location>
        <begin position="158"/>
        <end position="182"/>
    </location>
</feature>
<feature type="transmembrane region" description="Helical" evidence="1">
    <location>
        <begin position="80"/>
        <end position="99"/>
    </location>
</feature>
<dbReference type="Proteomes" id="UP000176770">
    <property type="component" value="Unassembled WGS sequence"/>
</dbReference>
<keyword evidence="1" id="KW-1133">Transmembrane helix</keyword>
<dbReference type="GO" id="GO:0005886">
    <property type="term" value="C:plasma membrane"/>
    <property type="evidence" value="ECO:0007669"/>
    <property type="project" value="UniProtKB-SubCell"/>
</dbReference>
<feature type="transmembrane region" description="Helical" evidence="1">
    <location>
        <begin position="16"/>
        <end position="37"/>
    </location>
</feature>
<dbReference type="EMBL" id="MHOK01000012">
    <property type="protein sequence ID" value="OGZ61962.1"/>
    <property type="molecule type" value="Genomic_DNA"/>
</dbReference>
<evidence type="ECO:0000313" key="3">
    <source>
        <dbReference type="Proteomes" id="UP000176770"/>
    </source>
</evidence>
<comment type="caution">
    <text evidence="2">The sequence shown here is derived from an EMBL/GenBank/DDBJ whole genome shotgun (WGS) entry which is preliminary data.</text>
</comment>
<sequence>MFTIFLKTINERRVSLVAYAVFAVLLLMMFMSLYPSIQENSQQLNELFQSYPQGLKDAFGLEEINFDTVEKFLSIQYFGFMWPMLVIVIAISVGASLAWEKEEGTISVLLSRPISRLKIFFAQYLAGVSILAVFSLISVFAAVSIASVNGIDYIFKNFLSIGFLGFLFGVAVLSVATFFSSIFSEKSRVLVFSGGMMLTMYTLNVMAGLKEALESLKYFSFFHYYDPSVALAKGELEFSAIMVFIFMALVFLTFGAYIFNKKDI</sequence>
<protein>
    <recommendedName>
        <fullName evidence="4">ABC transporter permease</fullName>
    </recommendedName>
</protein>
<dbReference type="Pfam" id="PF12679">
    <property type="entry name" value="ABC2_membrane_2"/>
    <property type="match status" value="1"/>
</dbReference>
<evidence type="ECO:0008006" key="4">
    <source>
        <dbReference type="Google" id="ProtNLM"/>
    </source>
</evidence>
<reference evidence="2 3" key="1">
    <citation type="journal article" date="2016" name="Nat. Commun.">
        <title>Thousands of microbial genomes shed light on interconnected biogeochemical processes in an aquifer system.</title>
        <authorList>
            <person name="Anantharaman K."/>
            <person name="Brown C.T."/>
            <person name="Hug L.A."/>
            <person name="Sharon I."/>
            <person name="Castelle C.J."/>
            <person name="Probst A.J."/>
            <person name="Thomas B.C."/>
            <person name="Singh A."/>
            <person name="Wilkins M.J."/>
            <person name="Karaoz U."/>
            <person name="Brodie E.L."/>
            <person name="Williams K.H."/>
            <person name="Hubbard S.S."/>
            <person name="Banfield J.F."/>
        </authorList>
    </citation>
    <scope>NUCLEOTIDE SEQUENCE [LARGE SCALE GENOMIC DNA]</scope>
</reference>
<feature type="transmembrane region" description="Helical" evidence="1">
    <location>
        <begin position="238"/>
        <end position="259"/>
    </location>
</feature>
<accession>A0A1G2HHI8</accession>
<proteinExistence type="predicted"/>
<dbReference type="PANTHER" id="PTHR37305">
    <property type="entry name" value="INTEGRAL MEMBRANE PROTEIN-RELATED"/>
    <property type="match status" value="1"/>
</dbReference>
<dbReference type="STRING" id="1802165.A3F94_03070"/>
<feature type="transmembrane region" description="Helical" evidence="1">
    <location>
        <begin position="189"/>
        <end position="209"/>
    </location>
</feature>
<dbReference type="PANTHER" id="PTHR37305:SF1">
    <property type="entry name" value="MEMBRANE PROTEIN"/>
    <property type="match status" value="1"/>
</dbReference>
<gene>
    <name evidence="2" type="ORF">A3F94_03070</name>
</gene>
<dbReference type="AlphaFoldDB" id="A0A1G2HHI8"/>
<organism evidence="2 3">
    <name type="scientific">Candidatus Spechtbacteria bacterium RIFCSPLOWO2_12_FULL_38_22</name>
    <dbReference type="NCBI Taxonomy" id="1802165"/>
    <lineage>
        <taxon>Bacteria</taxon>
        <taxon>Candidatus Spechtiibacteriota</taxon>
    </lineage>
</organism>
<name>A0A1G2HHI8_9BACT</name>
<feature type="transmembrane region" description="Helical" evidence="1">
    <location>
        <begin position="120"/>
        <end position="146"/>
    </location>
</feature>
<keyword evidence="1" id="KW-0812">Transmembrane</keyword>
<evidence type="ECO:0000313" key="2">
    <source>
        <dbReference type="EMBL" id="OGZ61962.1"/>
    </source>
</evidence>
<evidence type="ECO:0000256" key="1">
    <source>
        <dbReference type="SAM" id="Phobius"/>
    </source>
</evidence>
<keyword evidence="1" id="KW-0472">Membrane</keyword>